<dbReference type="Proteomes" id="UP001642483">
    <property type="component" value="Unassembled WGS sequence"/>
</dbReference>
<keyword evidence="4 7" id="KW-0472">Membrane</keyword>
<dbReference type="EMBL" id="CAWYQH010000108">
    <property type="protein sequence ID" value="CAK8689559.1"/>
    <property type="molecule type" value="Genomic_DNA"/>
</dbReference>
<feature type="compositionally biased region" description="Acidic residues" evidence="6">
    <location>
        <begin position="67"/>
        <end position="77"/>
    </location>
</feature>
<evidence type="ECO:0000256" key="4">
    <source>
        <dbReference type="ARBA" id="ARBA00023136"/>
    </source>
</evidence>
<evidence type="ECO:0000256" key="7">
    <source>
        <dbReference type="SAM" id="Phobius"/>
    </source>
</evidence>
<evidence type="ECO:0000256" key="5">
    <source>
        <dbReference type="ARBA" id="ARBA00049650"/>
    </source>
</evidence>
<feature type="region of interest" description="Disordered" evidence="6">
    <location>
        <begin position="67"/>
        <end position="118"/>
    </location>
</feature>
<accession>A0ABP0GCP2</accession>
<sequence>MGSSVFCLGLLLLATSQVAFAADGNGSAYLAPWLVGIIAVAVFLVLAFVFLLFNHYVCVKFYEKDEDYEDEETDDNTYEPVHHMAKKRAPSSTSEPSLNNNIYENTTFTNEDENVTQL</sequence>
<evidence type="ECO:0000256" key="3">
    <source>
        <dbReference type="ARBA" id="ARBA00022989"/>
    </source>
</evidence>
<comment type="similarity">
    <text evidence="5">Belongs to the PDZK1-interacting protein 1/SMIM24 family.</text>
</comment>
<proteinExistence type="inferred from homology"/>
<keyword evidence="10" id="KW-1185">Reference proteome</keyword>
<name>A0ABP0GCP2_CLALP</name>
<comment type="subcellular location">
    <subcellularLocation>
        <location evidence="1">Membrane</location>
        <topology evidence="1">Single-pass membrane protein</topology>
    </subcellularLocation>
</comment>
<feature type="compositionally biased region" description="Polar residues" evidence="6">
    <location>
        <begin position="90"/>
        <end position="109"/>
    </location>
</feature>
<dbReference type="InterPro" id="IPR031627">
    <property type="entry name" value="PDZK1IP1/SMIM24"/>
</dbReference>
<reference evidence="9 10" key="1">
    <citation type="submission" date="2024-02" db="EMBL/GenBank/DDBJ databases">
        <authorList>
            <person name="Daric V."/>
            <person name="Darras S."/>
        </authorList>
    </citation>
    <scope>NUCLEOTIDE SEQUENCE [LARGE SCALE GENOMIC DNA]</scope>
</reference>
<evidence type="ECO:0000256" key="8">
    <source>
        <dbReference type="SAM" id="SignalP"/>
    </source>
</evidence>
<evidence type="ECO:0000256" key="1">
    <source>
        <dbReference type="ARBA" id="ARBA00004167"/>
    </source>
</evidence>
<feature type="signal peptide" evidence="8">
    <location>
        <begin position="1"/>
        <end position="21"/>
    </location>
</feature>
<feature type="transmembrane region" description="Helical" evidence="7">
    <location>
        <begin position="31"/>
        <end position="53"/>
    </location>
</feature>
<keyword evidence="2 7" id="KW-0812">Transmembrane</keyword>
<comment type="caution">
    <text evidence="9">The sequence shown here is derived from an EMBL/GenBank/DDBJ whole genome shotgun (WGS) entry which is preliminary data.</text>
</comment>
<evidence type="ECO:0000256" key="2">
    <source>
        <dbReference type="ARBA" id="ARBA00022692"/>
    </source>
</evidence>
<keyword evidence="8" id="KW-0732">Signal</keyword>
<dbReference type="PANTHER" id="PTHR15296:SF1">
    <property type="entry name" value="PDZK1 INTERACTING PROTEIN 1"/>
    <property type="match status" value="1"/>
</dbReference>
<evidence type="ECO:0000313" key="10">
    <source>
        <dbReference type="Proteomes" id="UP001642483"/>
    </source>
</evidence>
<organism evidence="9 10">
    <name type="scientific">Clavelina lepadiformis</name>
    <name type="common">Light-bulb sea squirt</name>
    <name type="synonym">Ascidia lepadiformis</name>
    <dbReference type="NCBI Taxonomy" id="159417"/>
    <lineage>
        <taxon>Eukaryota</taxon>
        <taxon>Metazoa</taxon>
        <taxon>Chordata</taxon>
        <taxon>Tunicata</taxon>
        <taxon>Ascidiacea</taxon>
        <taxon>Aplousobranchia</taxon>
        <taxon>Clavelinidae</taxon>
        <taxon>Clavelina</taxon>
    </lineage>
</organism>
<evidence type="ECO:0000313" key="9">
    <source>
        <dbReference type="EMBL" id="CAK8689559.1"/>
    </source>
</evidence>
<dbReference type="Pfam" id="PF15807">
    <property type="entry name" value="MAP17"/>
    <property type="match status" value="1"/>
</dbReference>
<protein>
    <submittedName>
        <fullName evidence="9">Uncharacterized protein</fullName>
    </submittedName>
</protein>
<keyword evidence="3 7" id="KW-1133">Transmembrane helix</keyword>
<gene>
    <name evidence="9" type="ORF">CVLEPA_LOCUS21546</name>
</gene>
<evidence type="ECO:0000256" key="6">
    <source>
        <dbReference type="SAM" id="MobiDB-lite"/>
    </source>
</evidence>
<dbReference type="PANTHER" id="PTHR15296">
    <property type="entry name" value="MEMBRANE-ASSOCIATED PROTEIN MAP17"/>
    <property type="match status" value="1"/>
</dbReference>
<feature type="chain" id="PRO_5045432669" evidence="8">
    <location>
        <begin position="22"/>
        <end position="118"/>
    </location>
</feature>